<protein>
    <submittedName>
        <fullName evidence="1">YabP/YqfC family sporulation protein</fullName>
    </submittedName>
</protein>
<dbReference type="EMBL" id="JAHLQI010000005">
    <property type="protein sequence ID" value="MBU5490905.1"/>
    <property type="molecule type" value="Genomic_DNA"/>
</dbReference>
<sequence>MRASFPELGGAPCIELDGNRSIVITGRCVIALYSREEMRIRCGRLLVQITGSELELGTLDEQELSITGLIAQVGFLTEGA</sequence>
<dbReference type="Proteomes" id="UP000783588">
    <property type="component" value="Unassembled WGS sequence"/>
</dbReference>
<gene>
    <name evidence="1" type="ORF">KQI75_09805</name>
</gene>
<accession>A0ABS6ET85</accession>
<reference evidence="1 2" key="1">
    <citation type="submission" date="2021-06" db="EMBL/GenBank/DDBJ databases">
        <authorList>
            <person name="Sun Q."/>
            <person name="Li D."/>
        </authorList>
    </citation>
    <scope>NUCLEOTIDE SEQUENCE [LARGE SCALE GENOMIC DNA]</scope>
    <source>
        <strain evidence="1 2">MSJd-7</strain>
    </source>
</reference>
<comment type="caution">
    <text evidence="1">The sequence shown here is derived from an EMBL/GenBank/DDBJ whole genome shotgun (WGS) entry which is preliminary data.</text>
</comment>
<name>A0ABS6ET85_9FIRM</name>
<organism evidence="1 2">
    <name type="scientific">Butyricicoccus intestinisimiae</name>
    <dbReference type="NCBI Taxonomy" id="2841509"/>
    <lineage>
        <taxon>Bacteria</taxon>
        <taxon>Bacillati</taxon>
        <taxon>Bacillota</taxon>
        <taxon>Clostridia</taxon>
        <taxon>Eubacteriales</taxon>
        <taxon>Butyricicoccaceae</taxon>
        <taxon>Butyricicoccus</taxon>
    </lineage>
</organism>
<dbReference type="InterPro" id="IPR022476">
    <property type="entry name" value="Spore_YabP/YqfC"/>
</dbReference>
<evidence type="ECO:0000313" key="1">
    <source>
        <dbReference type="EMBL" id="MBU5490905.1"/>
    </source>
</evidence>
<proteinExistence type="predicted"/>
<evidence type="ECO:0000313" key="2">
    <source>
        <dbReference type="Proteomes" id="UP000783588"/>
    </source>
</evidence>
<dbReference type="RefSeq" id="WP_216470616.1">
    <property type="nucleotide sequence ID" value="NZ_JAHLQI010000005.1"/>
</dbReference>
<dbReference type="Pfam" id="PF07873">
    <property type="entry name" value="YabP"/>
    <property type="match status" value="1"/>
</dbReference>
<keyword evidence="2" id="KW-1185">Reference proteome</keyword>